<evidence type="ECO:0000313" key="1">
    <source>
        <dbReference type="EMBL" id="KKK61877.1"/>
    </source>
</evidence>
<gene>
    <name evidence="1" type="ORF">LCGC14_3009970</name>
</gene>
<organism evidence="1">
    <name type="scientific">marine sediment metagenome</name>
    <dbReference type="NCBI Taxonomy" id="412755"/>
    <lineage>
        <taxon>unclassified sequences</taxon>
        <taxon>metagenomes</taxon>
        <taxon>ecological metagenomes</taxon>
    </lineage>
</organism>
<dbReference type="AlphaFoldDB" id="A0A0F8WYG3"/>
<dbReference type="EMBL" id="LAZR01062273">
    <property type="protein sequence ID" value="KKK61877.1"/>
    <property type="molecule type" value="Genomic_DNA"/>
</dbReference>
<name>A0A0F8WYG3_9ZZZZ</name>
<reference evidence="1" key="1">
    <citation type="journal article" date="2015" name="Nature">
        <title>Complex archaea that bridge the gap between prokaryotes and eukaryotes.</title>
        <authorList>
            <person name="Spang A."/>
            <person name="Saw J.H."/>
            <person name="Jorgensen S.L."/>
            <person name="Zaremba-Niedzwiedzka K."/>
            <person name="Martijn J."/>
            <person name="Lind A.E."/>
            <person name="van Eijk R."/>
            <person name="Schleper C."/>
            <person name="Guy L."/>
            <person name="Ettema T.J."/>
        </authorList>
    </citation>
    <scope>NUCLEOTIDE SEQUENCE</scope>
</reference>
<protein>
    <submittedName>
        <fullName evidence="1">Uncharacterized protein</fullName>
    </submittedName>
</protein>
<proteinExistence type="predicted"/>
<sequence>TLPMYAATLERAGKKIDLVGLTAYYDQLERENKAEAKAKKAKEGQDG</sequence>
<accession>A0A0F8WYG3</accession>
<comment type="caution">
    <text evidence="1">The sequence shown here is derived from an EMBL/GenBank/DDBJ whole genome shotgun (WGS) entry which is preliminary data.</text>
</comment>
<feature type="non-terminal residue" evidence="1">
    <location>
        <position position="1"/>
    </location>
</feature>